<keyword evidence="8" id="KW-1185">Reference proteome</keyword>
<dbReference type="SUPFAM" id="SSF50998">
    <property type="entry name" value="Quinoprotein alcohol dehydrogenase-like"/>
    <property type="match status" value="3"/>
</dbReference>
<dbReference type="InterPro" id="IPR015943">
    <property type="entry name" value="WD40/YVTN_repeat-like_dom_sf"/>
</dbReference>
<evidence type="ECO:0000256" key="3">
    <source>
        <dbReference type="ARBA" id="ARBA00023002"/>
    </source>
</evidence>
<dbReference type="InterPro" id="IPR011047">
    <property type="entry name" value="Quinoprotein_ADH-like_sf"/>
</dbReference>
<dbReference type="PANTHER" id="PTHR32303:SF23">
    <property type="entry name" value="POLYVINYLALCOHOL DEHYDROGENASE-LIKE PROTEIN"/>
    <property type="match status" value="1"/>
</dbReference>
<keyword evidence="4" id="KW-0732">Signal</keyword>
<evidence type="ECO:0000313" key="7">
    <source>
        <dbReference type="EMBL" id="RYR60625.1"/>
    </source>
</evidence>
<feature type="signal peptide" evidence="4">
    <location>
        <begin position="1"/>
        <end position="27"/>
    </location>
</feature>
<gene>
    <name evidence="7" type="ORF">Ahy_A04g017681</name>
</gene>
<comment type="caution">
    <text evidence="7">The sequence shown here is derived from an EMBL/GenBank/DDBJ whole genome shotgun (WGS) entry which is preliminary data.</text>
</comment>
<sequence>MVSSKQMANFVISVFVFCLLATSLSEALNFKLYSRKEQQNWINHGGDIYNRRYANKEHKISRETISNLSLKWKFYAGKDITATPSIFDGILYFPSWNGEMFAVRACDGSLVWKQNLQELTGLTPTGLVGGVNWTVARATPTIADEFVIVGIYGPAVVIALKRLTGELVWQTRLDSHNSSTSSLEELTSIEQCCTFRGSFSKLDIHTGAILWQTYMLPDNHGKLGEYAGAAVWGSSPSIDEARNHVYIATGNLYSAPLRVEECQEKQNNQTTRPTHPDECVEEENHSNSILALGLDNGDIKWYHQLGGYDVWFLACNNLSSSPNCPPGPNPDADFSEAPLMITIHVKGRKEDIVVAVQKSGFAWALHRDNGTIIWSTEAGPGGLAGGGYWGAATDTNIVYTNIANSDAKNFTLKPSNKTTTSGGWVAMDANSGTILWSVENPSNATASGPVSVANAIMFAGSTNRKGPIYAIDAKRGEIVWSYETGATFFGGMSISDGCIYFGNGYKVGIGLNLGNFTSGTSLYAFCVKFKLSTKEQQNWINHGGDIYNRRYANKEHKINLETVSNLTLKWKFYAGKDITATPSIFDGTLYFPSWKGEIFAVRACDGSLVWKQNLQELTGLKPTGLVAGVNNLTVSRATPTIADEFVIVGIYGPAVVIALKRLTGELVWQTRLDSHDSSVLTMSGTYYKRAFYVGTSSLEEGLSPEQCCTFRGSFSKLDIHTGAILWQTYMLPDNHGKLGEYAGAAVWGSSPSIDEARNHVYIATGNLYSAPLRVRRCQEKQNNLTTRPTHPDECVEEENHSNSILALDLDNGEMKWYHQLGGYQGRMHSLSSGGNCPQEERKILLLLCKRVVLLGLCTGTTATSFGQRWARWNCRRRILGAATDTKMIYTNIANSDAKNFTLKPSNKTTTSGGWVAMDASSGTILWSVGNPSNASASGPVSVANDIVFAGSPDWKGSIYAINAKSGEIVWSFETGATVYGGMSISDGCIYLGNGYNVSLGLFFGNHTSGTSLYAFCVENTLNTFTVTFELHHYLKQMASFVISVFVFCLLAISLSEALNLSTKEQQNWINHGGDIYNRRYANKEHKISRETISNLSLKWKFYAGKDITATPCIFDGILYFPSWNGEMFAVRACDGSLVWKQNLQELTGLTPTGLVGGVNWTVARATPTIADEFVIVGIYGPAVVIALKRLTGELVWQTRLDSHDSSTVTMSGTYYKGAFYVGTSSLEELKSVEECCTFRGSFSKLDICTGAILWQTYMLPDNHGKLGEYAGAAVWGSSPSIDEARNHVYIATGNLYSAPLRVEECQEKQNNQTTRPTHPDECVEEENHSNSILALDLDNGEIKWYHQLGGYDVWFFACNNLSSSPNCPPGPNPDADFSEAPLMITIYVKGRKEDIVVAVQKSGFAWALHRDNGTIIWSTEAGPGGLSGGGYWGAATDTKIVYTNIANSDAKNFTLKPSNKTTTSGGWVAMDANSGTILWSVENPSNATASGPVSVANGIVFAGSTNRKGPIYAIDANRGEIVWSYETGATVFGGMSISDGCIYFGNGYKVGIGLYLGNFTSGTFLYAFCVKVK</sequence>
<proteinExistence type="inferred from homology"/>
<feature type="domain" description="Pyrrolo-quinoline quinone repeat" evidence="6">
    <location>
        <begin position="423"/>
        <end position="501"/>
    </location>
</feature>
<evidence type="ECO:0000256" key="4">
    <source>
        <dbReference type="SAM" id="SignalP"/>
    </source>
</evidence>
<evidence type="ECO:0000256" key="1">
    <source>
        <dbReference type="ARBA" id="ARBA00001931"/>
    </source>
</evidence>
<feature type="domain" description="Pyrrolo-quinoline quinone repeat" evidence="5">
    <location>
        <begin position="1068"/>
        <end position="1420"/>
    </location>
</feature>
<reference evidence="7 8" key="1">
    <citation type="submission" date="2019-01" db="EMBL/GenBank/DDBJ databases">
        <title>Sequencing of cultivated peanut Arachis hypogaea provides insights into genome evolution and oil improvement.</title>
        <authorList>
            <person name="Chen X."/>
        </authorList>
    </citation>
    <scope>NUCLEOTIDE SEQUENCE [LARGE SCALE GENOMIC DNA]</scope>
    <source>
        <strain evidence="8">cv. Fuhuasheng</strain>
        <tissue evidence="7">Leaves</tissue>
    </source>
</reference>
<dbReference type="Gene3D" id="2.130.10.10">
    <property type="entry name" value="YVTN repeat-like/Quinoprotein amine dehydrogenase"/>
    <property type="match status" value="1"/>
</dbReference>
<feature type="domain" description="Pyrrolo-quinoline quinone repeat" evidence="6">
    <location>
        <begin position="570"/>
        <end position="816"/>
    </location>
</feature>
<evidence type="ECO:0000259" key="5">
    <source>
        <dbReference type="Pfam" id="PF01011"/>
    </source>
</evidence>
<dbReference type="STRING" id="3818.A0A445DBU7"/>
<organism evidence="7 8">
    <name type="scientific">Arachis hypogaea</name>
    <name type="common">Peanut</name>
    <dbReference type="NCBI Taxonomy" id="3818"/>
    <lineage>
        <taxon>Eukaryota</taxon>
        <taxon>Viridiplantae</taxon>
        <taxon>Streptophyta</taxon>
        <taxon>Embryophyta</taxon>
        <taxon>Tracheophyta</taxon>
        <taxon>Spermatophyta</taxon>
        <taxon>Magnoliopsida</taxon>
        <taxon>eudicotyledons</taxon>
        <taxon>Gunneridae</taxon>
        <taxon>Pentapetalae</taxon>
        <taxon>rosids</taxon>
        <taxon>fabids</taxon>
        <taxon>Fabales</taxon>
        <taxon>Fabaceae</taxon>
        <taxon>Papilionoideae</taxon>
        <taxon>50 kb inversion clade</taxon>
        <taxon>dalbergioids sensu lato</taxon>
        <taxon>Dalbergieae</taxon>
        <taxon>Pterocarpus clade</taxon>
        <taxon>Arachis</taxon>
    </lineage>
</organism>
<dbReference type="Pfam" id="PF01011">
    <property type="entry name" value="PQQ"/>
    <property type="match status" value="1"/>
</dbReference>
<protein>
    <recommendedName>
        <fullName evidence="5 6">Pyrrolo-quinoline quinone repeat domain-containing protein</fullName>
    </recommendedName>
</protein>
<dbReference type="Pfam" id="PF13360">
    <property type="entry name" value="PQQ_2"/>
    <property type="match status" value="5"/>
</dbReference>
<dbReference type="Proteomes" id="UP000289738">
    <property type="component" value="Chromosome A04"/>
</dbReference>
<dbReference type="PANTHER" id="PTHR32303">
    <property type="entry name" value="QUINOPROTEIN ALCOHOL DEHYDROGENASE (CYTOCHROME C)"/>
    <property type="match status" value="1"/>
</dbReference>
<comment type="cofactor">
    <cofactor evidence="1">
        <name>pyrroloquinoline quinone</name>
        <dbReference type="ChEBI" id="CHEBI:58442"/>
    </cofactor>
</comment>
<comment type="similarity">
    <text evidence="2">Belongs to the bacterial PQQ dehydrogenase family.</text>
</comment>
<dbReference type="GO" id="GO:0016491">
    <property type="term" value="F:oxidoreductase activity"/>
    <property type="evidence" value="ECO:0007669"/>
    <property type="project" value="UniProtKB-KW"/>
</dbReference>
<dbReference type="SMART" id="SM00564">
    <property type="entry name" value="PQQ"/>
    <property type="match status" value="16"/>
</dbReference>
<dbReference type="InterPro" id="IPR002372">
    <property type="entry name" value="PQQ_rpt_dom"/>
</dbReference>
<feature type="domain" description="Pyrrolo-quinoline quinone repeat" evidence="6">
    <location>
        <begin position="913"/>
        <end position="991"/>
    </location>
</feature>
<evidence type="ECO:0000256" key="2">
    <source>
        <dbReference type="ARBA" id="ARBA00008156"/>
    </source>
</evidence>
<evidence type="ECO:0000259" key="6">
    <source>
        <dbReference type="Pfam" id="PF13360"/>
    </source>
</evidence>
<accession>A0A445DBU7</accession>
<dbReference type="Gene3D" id="2.140.10.10">
    <property type="entry name" value="Quinoprotein alcohol dehydrogenase-like superfamily"/>
    <property type="match status" value="3"/>
</dbReference>
<dbReference type="InterPro" id="IPR018391">
    <property type="entry name" value="PQQ_b-propeller_rpt"/>
</dbReference>
<name>A0A445DBU7_ARAHY</name>
<dbReference type="EMBL" id="SDMP01000004">
    <property type="protein sequence ID" value="RYR60625.1"/>
    <property type="molecule type" value="Genomic_DNA"/>
</dbReference>
<feature type="chain" id="PRO_5019006869" description="Pyrrolo-quinoline quinone repeat domain-containing protein" evidence="4">
    <location>
        <begin position="28"/>
        <end position="1573"/>
    </location>
</feature>
<evidence type="ECO:0000313" key="8">
    <source>
        <dbReference type="Proteomes" id="UP000289738"/>
    </source>
</evidence>
<feature type="domain" description="Pyrrolo-quinoline quinone repeat" evidence="6">
    <location>
        <begin position="1466"/>
        <end position="1544"/>
    </location>
</feature>
<keyword evidence="3" id="KW-0560">Oxidoreductase</keyword>
<feature type="domain" description="Pyrrolo-quinoline quinone repeat" evidence="6">
    <location>
        <begin position="72"/>
        <end position="301"/>
    </location>
</feature>